<evidence type="ECO:0000256" key="1">
    <source>
        <dbReference type="SAM" id="MobiDB-lite"/>
    </source>
</evidence>
<keyword evidence="3" id="KW-1185">Reference proteome</keyword>
<proteinExistence type="predicted"/>
<evidence type="ECO:0000313" key="2">
    <source>
        <dbReference type="EMBL" id="GBN15536.1"/>
    </source>
</evidence>
<protein>
    <submittedName>
        <fullName evidence="2">Uncharacterized protein</fullName>
    </submittedName>
</protein>
<feature type="non-terminal residue" evidence="2">
    <location>
        <position position="63"/>
    </location>
</feature>
<accession>A0A4Y2LPP6</accession>
<reference evidence="2 3" key="1">
    <citation type="journal article" date="2019" name="Sci. Rep.">
        <title>Orb-weaving spider Araneus ventricosus genome elucidates the spidroin gene catalogue.</title>
        <authorList>
            <person name="Kono N."/>
            <person name="Nakamura H."/>
            <person name="Ohtoshi R."/>
            <person name="Moran D.A.P."/>
            <person name="Shinohara A."/>
            <person name="Yoshida Y."/>
            <person name="Fujiwara M."/>
            <person name="Mori M."/>
            <person name="Tomita M."/>
            <person name="Arakawa K."/>
        </authorList>
    </citation>
    <scope>NUCLEOTIDE SEQUENCE [LARGE SCALE GENOMIC DNA]</scope>
</reference>
<dbReference type="Proteomes" id="UP000499080">
    <property type="component" value="Unassembled WGS sequence"/>
</dbReference>
<dbReference type="AlphaFoldDB" id="A0A4Y2LPP6"/>
<organism evidence="2 3">
    <name type="scientific">Araneus ventricosus</name>
    <name type="common">Orbweaver spider</name>
    <name type="synonym">Epeira ventricosa</name>
    <dbReference type="NCBI Taxonomy" id="182803"/>
    <lineage>
        <taxon>Eukaryota</taxon>
        <taxon>Metazoa</taxon>
        <taxon>Ecdysozoa</taxon>
        <taxon>Arthropoda</taxon>
        <taxon>Chelicerata</taxon>
        <taxon>Arachnida</taxon>
        <taxon>Araneae</taxon>
        <taxon>Araneomorphae</taxon>
        <taxon>Entelegynae</taxon>
        <taxon>Araneoidea</taxon>
        <taxon>Araneidae</taxon>
        <taxon>Araneus</taxon>
    </lineage>
</organism>
<name>A0A4Y2LPP6_ARAVE</name>
<gene>
    <name evidence="2" type="ORF">AVEN_106688_1</name>
</gene>
<evidence type="ECO:0000313" key="3">
    <source>
        <dbReference type="Proteomes" id="UP000499080"/>
    </source>
</evidence>
<comment type="caution">
    <text evidence="2">The sequence shown here is derived from an EMBL/GenBank/DDBJ whole genome shotgun (WGS) entry which is preliminary data.</text>
</comment>
<feature type="region of interest" description="Disordered" evidence="1">
    <location>
        <begin position="30"/>
        <end position="63"/>
    </location>
</feature>
<dbReference type="EMBL" id="BGPR01006037">
    <property type="protein sequence ID" value="GBN15536.1"/>
    <property type="molecule type" value="Genomic_DNA"/>
</dbReference>
<sequence length="63" mass="6934">MMTTPELALLSPSSRTTLTEWHLTTKCDLARNEPHTVGSGFEPGTLQPRSQGLFSKPPRSPLQ</sequence>